<dbReference type="Proteomes" id="UP000316500">
    <property type="component" value="Unassembled WGS sequence"/>
</dbReference>
<accession>A0A558HAN3</accession>
<evidence type="ECO:0000313" key="2">
    <source>
        <dbReference type="Proteomes" id="UP000316500"/>
    </source>
</evidence>
<name>A0A558HAN3_PAENT</name>
<reference evidence="1 2" key="1">
    <citation type="submission" date="2019-07" db="EMBL/GenBank/DDBJ databases">
        <title>Diversity of Bacteria from Kongsfjorden, Arctic.</title>
        <authorList>
            <person name="Yu Y."/>
        </authorList>
    </citation>
    <scope>NUCLEOTIDE SEQUENCE [LARGE SCALE GENOMIC DNA]</scope>
    <source>
        <strain evidence="1 2">SM1928</strain>
    </source>
</reference>
<organism evidence="1 2">
    <name type="scientific">Paenarthrobacter nitroguajacolicus</name>
    <name type="common">Arthrobacter nitroguajacolicus</name>
    <dbReference type="NCBI Taxonomy" id="211146"/>
    <lineage>
        <taxon>Bacteria</taxon>
        <taxon>Bacillati</taxon>
        <taxon>Actinomycetota</taxon>
        <taxon>Actinomycetes</taxon>
        <taxon>Micrococcales</taxon>
        <taxon>Micrococcaceae</taxon>
        <taxon>Paenarthrobacter</taxon>
    </lineage>
</organism>
<proteinExistence type="predicted"/>
<dbReference type="OrthoDB" id="3820533at2"/>
<protein>
    <submittedName>
        <fullName evidence="1">Uncharacterized protein</fullName>
    </submittedName>
</protein>
<gene>
    <name evidence="1" type="ORF">FQP90_02120</name>
</gene>
<dbReference type="RefSeq" id="WP_144648104.1">
    <property type="nucleotide sequence ID" value="NZ_VNFK01000002.1"/>
</dbReference>
<dbReference type="EMBL" id="VNFK01000002">
    <property type="protein sequence ID" value="TVU66199.1"/>
    <property type="molecule type" value="Genomic_DNA"/>
</dbReference>
<sequence>MTDSELEEGFDRLNRLITSTDDLKGFLQGMAGLASEKLSQVTGTTIKCAVALHRRKHRTTIAGSSDIAVWLDQIEQRLGEGPCVEALRWDTP</sequence>
<comment type="caution">
    <text evidence="1">The sequence shown here is derived from an EMBL/GenBank/DDBJ whole genome shotgun (WGS) entry which is preliminary data.</text>
</comment>
<dbReference type="AlphaFoldDB" id="A0A558HAN3"/>
<evidence type="ECO:0000313" key="1">
    <source>
        <dbReference type="EMBL" id="TVU66199.1"/>
    </source>
</evidence>